<proteinExistence type="predicted"/>
<evidence type="ECO:0000313" key="3">
    <source>
        <dbReference type="EMBL" id="OEJ15797.1"/>
    </source>
</evidence>
<accession>A0A1E5NIA6</accession>
<protein>
    <recommendedName>
        <fullName evidence="2">DUF4234 domain-containing protein</fullName>
    </recommendedName>
</protein>
<dbReference type="Proteomes" id="UP000095247">
    <property type="component" value="Unassembled WGS sequence"/>
</dbReference>
<keyword evidence="1" id="KW-0812">Transmembrane</keyword>
<feature type="transmembrane region" description="Helical" evidence="1">
    <location>
        <begin position="12"/>
        <end position="29"/>
    </location>
</feature>
<dbReference type="Pfam" id="PF14018">
    <property type="entry name" value="DUF4234"/>
    <property type="match status" value="1"/>
</dbReference>
<feature type="transmembrane region" description="Helical" evidence="1">
    <location>
        <begin position="89"/>
        <end position="119"/>
    </location>
</feature>
<keyword evidence="1" id="KW-1133">Transmembrane helix</keyword>
<name>A0A1E5NIA6_9SPIR</name>
<evidence type="ECO:0000256" key="1">
    <source>
        <dbReference type="SAM" id="Phobius"/>
    </source>
</evidence>
<reference evidence="3 4" key="1">
    <citation type="submission" date="2016-08" db="EMBL/GenBank/DDBJ databases">
        <title>Characterization and recognition of Brachyspira hampsonii sp. nov., a novel intestinal spirochete that is pathogenic to pigs.</title>
        <authorList>
            <person name="Mirajkar N."/>
            <person name="La T."/>
            <person name="Phillips N."/>
            <person name="Hampson D."/>
            <person name="Gebhart C."/>
        </authorList>
    </citation>
    <scope>NUCLEOTIDE SEQUENCE [LARGE SCALE GENOMIC DNA]</scope>
    <source>
        <strain evidence="3 4">P280/1</strain>
    </source>
</reference>
<evidence type="ECO:0000313" key="4">
    <source>
        <dbReference type="Proteomes" id="UP000095247"/>
    </source>
</evidence>
<dbReference type="InterPro" id="IPR025328">
    <property type="entry name" value="DUF4234"/>
</dbReference>
<dbReference type="AlphaFoldDB" id="A0A1E5NIA6"/>
<keyword evidence="1" id="KW-0472">Membrane</keyword>
<dbReference type="EMBL" id="MDCO01000001">
    <property type="protein sequence ID" value="OEJ15797.1"/>
    <property type="molecule type" value="Genomic_DNA"/>
</dbReference>
<organism evidence="3 4">
    <name type="scientific">Brachyspira hampsonii</name>
    <dbReference type="NCBI Taxonomy" id="1287055"/>
    <lineage>
        <taxon>Bacteria</taxon>
        <taxon>Pseudomonadati</taxon>
        <taxon>Spirochaetota</taxon>
        <taxon>Spirochaetia</taxon>
        <taxon>Brachyspirales</taxon>
        <taxon>Brachyspiraceae</taxon>
        <taxon>Brachyspira</taxon>
    </lineage>
</organism>
<gene>
    <name evidence="3" type="ORF">BFL38_10060</name>
</gene>
<feature type="domain" description="DUF4234" evidence="2">
    <location>
        <begin position="7"/>
        <end position="71"/>
    </location>
</feature>
<feature type="transmembrane region" description="Helical" evidence="1">
    <location>
        <begin position="49"/>
        <end position="68"/>
    </location>
</feature>
<sequence length="162" mass="19069">MKKGTIRPIPIVFLLNIITCGWYYLYWIYKTSSEIKDFTEREDLNPALELILGIITCGLYFKYWYYKYGKIVYKEIPSKAGMNNTEDKTIILVIIDILVAVIYYFNIMINILFLTLVLYENALTEENLMNLFSLIPTGLIFIVNISSLIMQDKLNNIWKHIQ</sequence>
<evidence type="ECO:0000259" key="2">
    <source>
        <dbReference type="Pfam" id="PF14018"/>
    </source>
</evidence>
<comment type="caution">
    <text evidence="3">The sequence shown here is derived from an EMBL/GenBank/DDBJ whole genome shotgun (WGS) entry which is preliminary data.</text>
</comment>
<feature type="transmembrane region" description="Helical" evidence="1">
    <location>
        <begin position="131"/>
        <end position="150"/>
    </location>
</feature>
<dbReference type="RefSeq" id="WP_069725272.1">
    <property type="nucleotide sequence ID" value="NZ_MDCO01000001.1"/>
</dbReference>